<name>A0A6A9QM95_SULME</name>
<comment type="caution">
    <text evidence="1">The sequence shown here is derived from an EMBL/GenBank/DDBJ whole genome shotgun (WGS) entry which is preliminary data.</text>
</comment>
<dbReference type="InterPro" id="IPR002843">
    <property type="entry name" value="ATPase_V0-cplx_csu/dsu"/>
</dbReference>
<sequence>MSAVNAYLHSISRTVKTETLTRGDMGELMAEDDWRQVFNTLKEKEYIDEIPATLEEGERIIIDRQTRVMEKLMGYSYNSKISKDITSLYLYDMMLDEFKNIVTSVYNKRQLNGLKFHRELSKFNEGIPSSEEELRSAINGTIFGNAYNFASSYGYKNVTQLLSLLDLYFIYRISSIIETLRGDWKMAAKSIVCGYQDYYALSLATYQAMVTKNLCETNEELIKDLASTDYKGKTEVLRRFEPVKSISSKSAPEILSKILNRARKMARKNSLNVFMGQTFSPVIVMAASEMLRLDKGDILAIANGKKLKLSNSLIQELVSYDLV</sequence>
<dbReference type="AlphaFoldDB" id="A0A6A9QM95"/>
<gene>
    <name evidence="1" type="ORF">GC250_02250</name>
</gene>
<dbReference type="EMBL" id="WGGD01000005">
    <property type="protein sequence ID" value="MUN28311.1"/>
    <property type="molecule type" value="Genomic_DNA"/>
</dbReference>
<dbReference type="Pfam" id="PF01992">
    <property type="entry name" value="vATP-synt_AC39"/>
    <property type="match status" value="1"/>
</dbReference>
<proteinExistence type="predicted"/>
<dbReference type="RefSeq" id="WP_054838113.1">
    <property type="nucleotide sequence ID" value="NZ_BBBY01000005.1"/>
</dbReference>
<evidence type="ECO:0000313" key="1">
    <source>
        <dbReference type="EMBL" id="MUN28311.1"/>
    </source>
</evidence>
<dbReference type="InterPro" id="IPR036079">
    <property type="entry name" value="ATPase_csu/dsu_sf"/>
</dbReference>
<dbReference type="SUPFAM" id="SSF103486">
    <property type="entry name" value="V-type ATP synthase subunit C"/>
    <property type="match status" value="1"/>
</dbReference>
<protein>
    <submittedName>
        <fullName evidence="1">ATPase</fullName>
    </submittedName>
</protein>
<reference evidence="1 2" key="1">
    <citation type="submission" date="2019-10" db="EMBL/GenBank/DDBJ databases">
        <title>Sequencing and Assembly of Multiple Reported Metal-Biooxidizing Members of the Extremely Thermoacidophilic Archaeal Family Sulfolobaceae.</title>
        <authorList>
            <person name="Counts J.A."/>
            <person name="Kelly R.M."/>
        </authorList>
    </citation>
    <scope>NUCLEOTIDE SEQUENCE [LARGE SCALE GENOMIC DNA]</scope>
    <source>
        <strain evidence="1 2">DSM 6482</strain>
    </source>
</reference>
<evidence type="ECO:0000313" key="2">
    <source>
        <dbReference type="Proteomes" id="UP000470772"/>
    </source>
</evidence>
<organism evidence="1 2">
    <name type="scientific">Sulfuracidifex metallicus DSM 6482 = JCM 9184</name>
    <dbReference type="NCBI Taxonomy" id="523847"/>
    <lineage>
        <taxon>Archaea</taxon>
        <taxon>Thermoproteota</taxon>
        <taxon>Thermoprotei</taxon>
        <taxon>Sulfolobales</taxon>
        <taxon>Sulfolobaceae</taxon>
        <taxon>Sulfuracidifex</taxon>
    </lineage>
</organism>
<accession>A0A6A9QM95</accession>
<dbReference type="OrthoDB" id="42558at2157"/>
<keyword evidence="2" id="KW-1185">Reference proteome</keyword>
<dbReference type="GO" id="GO:0046961">
    <property type="term" value="F:proton-transporting ATPase activity, rotational mechanism"/>
    <property type="evidence" value="ECO:0007669"/>
    <property type="project" value="InterPro"/>
</dbReference>
<dbReference type="Proteomes" id="UP000470772">
    <property type="component" value="Unassembled WGS sequence"/>
</dbReference>